<evidence type="ECO:0000313" key="6">
    <source>
        <dbReference type="Proteomes" id="UP001055439"/>
    </source>
</evidence>
<dbReference type="EMBL" id="CP097504">
    <property type="protein sequence ID" value="URD86388.1"/>
    <property type="molecule type" value="Genomic_DNA"/>
</dbReference>
<dbReference type="InterPro" id="IPR029030">
    <property type="entry name" value="Caspase-like_dom_sf"/>
</dbReference>
<keyword evidence="6" id="KW-1185">Reference proteome</keyword>
<organism evidence="5 6">
    <name type="scientific">Musa troglodytarum</name>
    <name type="common">fe'i banana</name>
    <dbReference type="NCBI Taxonomy" id="320322"/>
    <lineage>
        <taxon>Eukaryota</taxon>
        <taxon>Viridiplantae</taxon>
        <taxon>Streptophyta</taxon>
        <taxon>Embryophyta</taxon>
        <taxon>Tracheophyta</taxon>
        <taxon>Spermatophyta</taxon>
        <taxon>Magnoliopsida</taxon>
        <taxon>Liliopsida</taxon>
        <taxon>Zingiberales</taxon>
        <taxon>Musaceae</taxon>
        <taxon>Musa</taxon>
    </lineage>
</organism>
<dbReference type="Pfam" id="PF06943">
    <property type="entry name" value="zf-LSD1"/>
    <property type="match status" value="1"/>
</dbReference>
<sequence length="463" mass="50263">MAAPRRESPRAECEAGRETKMWSRRNKTARCSGCDVLLVVPPQARAIRCAVCLAITDVGSPQDPVRQAMGFLKSVVMNISNGISSLNSSSSSSGSSSHGYPITSPPPSFPRVRGKKRAVLVGISYVGRRYELKGTVNDVNCMRYLLIERLGFPAEGILVLTEEERGPYRVPTKENLRMAMRWLVSGCESGDSLVFHFSGHGVQRLDPSGDEVDGFDEALCPLDYEANGTIVDDEINETLVRPLPRGVKLHALVDACHSGTVLDLPYLCRLSRAGYYQWEDHSPPSGTWKGTNGGLAILISGCDDHQTSADTSALAGSTSTGAMTYSFIQAIENEPGTTYGRLLTAMRSAIRDASTGIRMSGPIVSLMRKVFNFGLTQVQRWLHGSVTPVISSINLHPVASKYEFSALICFAIIAVEFSSAAEFFRDPSIKLSGRKTRVTGTGTHCLLQQSSTATYKRNVNPSS</sequence>
<dbReference type="GO" id="GO:0006508">
    <property type="term" value="P:proteolysis"/>
    <property type="evidence" value="ECO:0007669"/>
    <property type="project" value="InterPro"/>
</dbReference>
<feature type="region of interest" description="Disordered" evidence="2">
    <location>
        <begin position="87"/>
        <end position="111"/>
    </location>
</feature>
<feature type="domain" description="Peptidase C14 caspase" evidence="3">
    <location>
        <begin position="115"/>
        <end position="361"/>
    </location>
</feature>
<evidence type="ECO:0000259" key="3">
    <source>
        <dbReference type="Pfam" id="PF00656"/>
    </source>
</evidence>
<feature type="domain" description="Zinc finger LSD1-type" evidence="4">
    <location>
        <begin position="31"/>
        <end position="55"/>
    </location>
</feature>
<name>A0A9E7F2V5_9LILI</name>
<dbReference type="AlphaFoldDB" id="A0A9E7F2V5"/>
<gene>
    <name evidence="5" type="ORF">MUK42_27287</name>
</gene>
<evidence type="ECO:0000259" key="4">
    <source>
        <dbReference type="Pfam" id="PF06943"/>
    </source>
</evidence>
<dbReference type="GO" id="GO:0005737">
    <property type="term" value="C:cytoplasm"/>
    <property type="evidence" value="ECO:0007669"/>
    <property type="project" value="TreeGrafter"/>
</dbReference>
<dbReference type="GO" id="GO:0004197">
    <property type="term" value="F:cysteine-type endopeptidase activity"/>
    <property type="evidence" value="ECO:0007669"/>
    <property type="project" value="InterPro"/>
</dbReference>
<evidence type="ECO:0000256" key="1">
    <source>
        <dbReference type="ARBA" id="ARBA00009005"/>
    </source>
</evidence>
<dbReference type="Pfam" id="PF00656">
    <property type="entry name" value="Peptidase_C14"/>
    <property type="match status" value="1"/>
</dbReference>
<dbReference type="PANTHER" id="PTHR48104">
    <property type="entry name" value="METACASPASE-4"/>
    <property type="match status" value="1"/>
</dbReference>
<comment type="similarity">
    <text evidence="1">Belongs to the peptidase C14B family.</text>
</comment>
<dbReference type="OrthoDB" id="185373at2759"/>
<dbReference type="InterPro" id="IPR011600">
    <property type="entry name" value="Pept_C14_caspase"/>
</dbReference>
<proteinExistence type="inferred from homology"/>
<protein>
    <submittedName>
        <fullName evidence="5">Pentatricopeptide repeat-containing protein</fullName>
    </submittedName>
</protein>
<dbReference type="PANTHER" id="PTHR48104:SF42">
    <property type="entry name" value="OS03G0389000 PROTEIN"/>
    <property type="match status" value="1"/>
</dbReference>
<dbReference type="InterPro" id="IPR005735">
    <property type="entry name" value="Znf_LSD1"/>
</dbReference>
<evidence type="ECO:0000256" key="2">
    <source>
        <dbReference type="SAM" id="MobiDB-lite"/>
    </source>
</evidence>
<dbReference type="InterPro" id="IPR050452">
    <property type="entry name" value="Metacaspase"/>
</dbReference>
<dbReference type="Gene3D" id="3.40.50.12660">
    <property type="match status" value="1"/>
</dbReference>
<feature type="compositionally biased region" description="Low complexity" evidence="2">
    <location>
        <begin position="87"/>
        <end position="97"/>
    </location>
</feature>
<reference evidence="5" key="1">
    <citation type="submission" date="2022-05" db="EMBL/GenBank/DDBJ databases">
        <title>The Musa troglodytarum L. genome provides insights into the mechanism of non-climacteric behaviour and enrichment of carotenoids.</title>
        <authorList>
            <person name="Wang J."/>
        </authorList>
    </citation>
    <scope>NUCLEOTIDE SEQUENCE</scope>
    <source>
        <tissue evidence="5">Leaf</tissue>
    </source>
</reference>
<evidence type="ECO:0000313" key="5">
    <source>
        <dbReference type="EMBL" id="URD86388.1"/>
    </source>
</evidence>
<dbReference type="SUPFAM" id="SSF52129">
    <property type="entry name" value="Caspase-like"/>
    <property type="match status" value="1"/>
</dbReference>
<dbReference type="Proteomes" id="UP001055439">
    <property type="component" value="Chromosome 2"/>
</dbReference>
<dbReference type="NCBIfam" id="TIGR01053">
    <property type="entry name" value="LSD1"/>
    <property type="match status" value="1"/>
</dbReference>
<accession>A0A9E7F2V5</accession>